<feature type="compositionally biased region" description="Basic and acidic residues" evidence="1">
    <location>
        <begin position="1149"/>
        <end position="1158"/>
    </location>
</feature>
<feature type="compositionally biased region" description="Basic and acidic residues" evidence="1">
    <location>
        <begin position="1210"/>
        <end position="1219"/>
    </location>
</feature>
<feature type="compositionally biased region" description="Basic and acidic residues" evidence="1">
    <location>
        <begin position="723"/>
        <end position="735"/>
    </location>
</feature>
<dbReference type="Proteomes" id="UP000006701">
    <property type="component" value="Unassembled WGS sequence"/>
</dbReference>
<dbReference type="InterPro" id="IPR003959">
    <property type="entry name" value="ATPase_AAA_core"/>
</dbReference>
<feature type="region of interest" description="Disordered" evidence="1">
    <location>
        <begin position="716"/>
        <end position="735"/>
    </location>
</feature>
<feature type="domain" description="AAA+ ATPase" evidence="3">
    <location>
        <begin position="614"/>
        <end position="810"/>
    </location>
</feature>
<keyword evidence="2" id="KW-1133">Transmembrane helix</keyword>
<dbReference type="OMA" id="RNHLVQQ"/>
<feature type="region of interest" description="Disordered" evidence="1">
    <location>
        <begin position="211"/>
        <end position="243"/>
    </location>
</feature>
<dbReference type="OrthoDB" id="10064318at2759"/>
<dbReference type="eggNOG" id="KOG1968">
    <property type="taxonomic scope" value="Eukaryota"/>
</dbReference>
<dbReference type="InterPro" id="IPR003593">
    <property type="entry name" value="AAA+_ATPase"/>
</dbReference>
<feature type="region of interest" description="Disordered" evidence="1">
    <location>
        <begin position="1136"/>
        <end position="1158"/>
    </location>
</feature>
<dbReference type="HOGENOM" id="CLU_003721_0_0_1"/>
<keyword evidence="2" id="KW-0812">Transmembrane</keyword>
<dbReference type="Pfam" id="PF00004">
    <property type="entry name" value="AAA"/>
    <property type="match status" value="1"/>
</dbReference>
<dbReference type="PANTHER" id="PTHR23389:SF21">
    <property type="entry name" value="ATPASE FAMILY AAA DOMAIN-CONTAINING PROTEIN 5"/>
    <property type="match status" value="1"/>
</dbReference>
<evidence type="ECO:0000256" key="2">
    <source>
        <dbReference type="SAM" id="Phobius"/>
    </source>
</evidence>
<dbReference type="GO" id="GO:0003677">
    <property type="term" value="F:DNA binding"/>
    <property type="evidence" value="ECO:0007669"/>
    <property type="project" value="TreeGrafter"/>
</dbReference>
<dbReference type="GO" id="GO:0016887">
    <property type="term" value="F:ATP hydrolysis activity"/>
    <property type="evidence" value="ECO:0007669"/>
    <property type="project" value="InterPro"/>
</dbReference>
<gene>
    <name evidence="4" type="ORF">ACLA_076130</name>
</gene>
<dbReference type="STRING" id="344612.A1C852"/>
<dbReference type="VEuPathDB" id="FungiDB:ACLA_076130"/>
<name>A1C852_ASPCL</name>
<proteinExistence type="predicted"/>
<keyword evidence="2" id="KW-0472">Membrane</keyword>
<dbReference type="GeneID" id="4707876"/>
<feature type="region of interest" description="Disordered" evidence="1">
    <location>
        <begin position="171"/>
        <end position="193"/>
    </location>
</feature>
<dbReference type="EMBL" id="DS027045">
    <property type="protein sequence ID" value="EAW14573.1"/>
    <property type="molecule type" value="Genomic_DNA"/>
</dbReference>
<evidence type="ECO:0000313" key="5">
    <source>
        <dbReference type="Proteomes" id="UP000006701"/>
    </source>
</evidence>
<sequence length="1219" mass="135560">MTYGGKRTGRAGRKNTRLFASPLAFINLAALSVVILRRADLGPKAAVRDGILSNGVEARDTPSIQFPDQSNDPLTFSSPNTSATLEHDPNSERRKRRKTEKENEPSSSEQIRIVGAENASLLEKADGRLNVPAATLEMPSKGVQTHGFKPIAHGTAITGDDLAVAQNGFFPEPELASNPHNAESVPGSKDMTDGEIEISKTPVLPRKTLKLNSNGKLLSSPTTKHSEDKTQKRTSKRAKNAIQKLEQSRKKIIILKYTSEPEKVKQIGKLIDLIMTGKTKYVPSRSSKLPSTRVVEKQQPPKPTHPFFTKPTRKPESCSQASLPSASSPAASEATSTLNQRKDNADSAPKWGFLTSFKPRVKFAESIHPVWPPKDLGHIRGIPEDSNLQHIEAPGPMNVDQKKAKMATVQIRDDESILRTHTNHLTRDVPAALRIPERHVASGQTLQQAIVPELSELVLADDANASVRHPAVARIYSSIPHSMTAFDRGTYESDLWTQKYAPCSADQVLQTSKEALMLRDWLKYLVISAVDTGKSTRTFEKTNDEIKRAKKRKKSDKLDGFIVTSSDEEFQMSEVTDSDEDELAGGVTVSAKKTVIRSGNLDTSLKSGAGKPRMSNVILLSGPTGCGKTASVYAVAKELDYEVFEINSSNRRSAKDILERVGDMTRNHLVHHVASAEDNSKTPKSDINLELPELDQSKQNKLGGFFKPAAYKTSTAKKSAKTSKNDARQETESKQLRSQKQSFILLEEADILFDEDKQFWSGVMTLITQSKRPIIITCNDEKLIPLDDISFHGILRYKPPPQRLVVDYLLLLAANEGHMLRREAVNNLYAATGKDFRKAIMDLNFWCQMAVGSEKSGLDWLIDRWPKGTDLDRNGDPLRVISLNTYRPFMGWFGRDVLLGDTLDSHIEVTKESLQWWQLSLQECDTQAESQFDTVSSPDNKPTVETSERLQRLRYRSDYADFRSDLDVLCPGCSLDAKLDSIDTTIPTMSEKQRANYIDGYPLLQTDLVLDYSSQSSNIGSTFEVFLGRVFRNGHEADIEFSQGRRVLTHSMTPKPAGPSQTTLLAAFEPVRRADHFYPSSTGRLAPSFENGLRPLSEDLAPYIRAIMAFDLRLEQYRFQLSGLLSLNTDGKKRMRKTRASRAALEGGSKAETRRERWFPPDTNPSLILATGNKDWQELLVRSGHFVVAPVRESSRECSDLASEASGDGGIEKDMQDRT</sequence>
<keyword evidence="5" id="KW-1185">Reference proteome</keyword>
<dbReference type="SUPFAM" id="SSF52540">
    <property type="entry name" value="P-loop containing nucleoside triphosphate hydrolases"/>
    <property type="match status" value="1"/>
</dbReference>
<dbReference type="GO" id="GO:0005524">
    <property type="term" value="F:ATP binding"/>
    <property type="evidence" value="ECO:0007669"/>
    <property type="project" value="InterPro"/>
</dbReference>
<dbReference type="GO" id="GO:0005634">
    <property type="term" value="C:nucleus"/>
    <property type="evidence" value="ECO:0007669"/>
    <property type="project" value="TreeGrafter"/>
</dbReference>
<accession>A1C852</accession>
<protein>
    <recommendedName>
        <fullName evidence="3">AAA+ ATPase domain-containing protein</fullName>
    </recommendedName>
</protein>
<organism evidence="4 5">
    <name type="scientific">Aspergillus clavatus (strain ATCC 1007 / CBS 513.65 / DSM 816 / NCTC 3887 / NRRL 1 / QM 1276 / 107)</name>
    <dbReference type="NCBI Taxonomy" id="344612"/>
    <lineage>
        <taxon>Eukaryota</taxon>
        <taxon>Fungi</taxon>
        <taxon>Dikarya</taxon>
        <taxon>Ascomycota</taxon>
        <taxon>Pezizomycotina</taxon>
        <taxon>Eurotiomycetes</taxon>
        <taxon>Eurotiomycetidae</taxon>
        <taxon>Eurotiales</taxon>
        <taxon>Aspergillaceae</taxon>
        <taxon>Aspergillus</taxon>
        <taxon>Aspergillus subgen. Fumigati</taxon>
    </lineage>
</organism>
<feature type="transmembrane region" description="Helical" evidence="2">
    <location>
        <begin position="16"/>
        <end position="36"/>
    </location>
</feature>
<dbReference type="Gene3D" id="3.40.50.300">
    <property type="entry name" value="P-loop containing nucleotide triphosphate hydrolases"/>
    <property type="match status" value="1"/>
</dbReference>
<dbReference type="InterPro" id="IPR027417">
    <property type="entry name" value="P-loop_NTPase"/>
</dbReference>
<feature type="compositionally biased region" description="Low complexity" evidence="1">
    <location>
        <begin position="317"/>
        <end position="338"/>
    </location>
</feature>
<dbReference type="KEGG" id="act:ACLA_076130"/>
<evidence type="ECO:0000259" key="3">
    <source>
        <dbReference type="SMART" id="SM00382"/>
    </source>
</evidence>
<evidence type="ECO:0000313" key="4">
    <source>
        <dbReference type="EMBL" id="EAW14573.1"/>
    </source>
</evidence>
<feature type="compositionally biased region" description="Low complexity" evidence="1">
    <location>
        <begin position="211"/>
        <end position="220"/>
    </location>
</feature>
<feature type="region of interest" description="Disordered" evidence="1">
    <location>
        <begin position="1193"/>
        <end position="1219"/>
    </location>
</feature>
<feature type="region of interest" description="Disordered" evidence="1">
    <location>
        <begin position="281"/>
        <end position="350"/>
    </location>
</feature>
<dbReference type="SMART" id="SM00382">
    <property type="entry name" value="AAA"/>
    <property type="match status" value="1"/>
</dbReference>
<evidence type="ECO:0000256" key="1">
    <source>
        <dbReference type="SAM" id="MobiDB-lite"/>
    </source>
</evidence>
<feature type="compositionally biased region" description="Polar residues" evidence="1">
    <location>
        <begin position="62"/>
        <end position="84"/>
    </location>
</feature>
<dbReference type="PANTHER" id="PTHR23389">
    <property type="entry name" value="CHROMOSOME TRANSMISSION FIDELITY FACTOR 18"/>
    <property type="match status" value="1"/>
</dbReference>
<reference evidence="4 5" key="1">
    <citation type="journal article" date="2008" name="PLoS Genet.">
        <title>Genomic islands in the pathogenic filamentous fungus Aspergillus fumigatus.</title>
        <authorList>
            <person name="Fedorova N.D."/>
            <person name="Khaldi N."/>
            <person name="Joardar V.S."/>
            <person name="Maiti R."/>
            <person name="Amedeo P."/>
            <person name="Anderson M.J."/>
            <person name="Crabtree J."/>
            <person name="Silva J.C."/>
            <person name="Badger J.H."/>
            <person name="Albarraq A."/>
            <person name="Angiuoli S."/>
            <person name="Bussey H."/>
            <person name="Bowyer P."/>
            <person name="Cotty P.J."/>
            <person name="Dyer P.S."/>
            <person name="Egan A."/>
            <person name="Galens K."/>
            <person name="Fraser-Liggett C.M."/>
            <person name="Haas B.J."/>
            <person name="Inman J.M."/>
            <person name="Kent R."/>
            <person name="Lemieux S."/>
            <person name="Malavazi I."/>
            <person name="Orvis J."/>
            <person name="Roemer T."/>
            <person name="Ronning C.M."/>
            <person name="Sundaram J.P."/>
            <person name="Sutton G."/>
            <person name="Turner G."/>
            <person name="Venter J.C."/>
            <person name="White O.R."/>
            <person name="Whitty B.R."/>
            <person name="Youngman P."/>
            <person name="Wolfe K.H."/>
            <person name="Goldman G.H."/>
            <person name="Wortman J.R."/>
            <person name="Jiang B."/>
            <person name="Denning D.W."/>
            <person name="Nierman W.C."/>
        </authorList>
    </citation>
    <scope>NUCLEOTIDE SEQUENCE [LARGE SCALE GENOMIC DNA]</scope>
    <source>
        <strain evidence="5">ATCC 1007 / CBS 513.65 / DSM 816 / NCTC 3887 / NRRL 1</strain>
    </source>
</reference>
<feature type="region of interest" description="Disordered" evidence="1">
    <location>
        <begin position="58"/>
        <end position="112"/>
    </location>
</feature>
<dbReference type="RefSeq" id="XP_001275999.1">
    <property type="nucleotide sequence ID" value="XM_001275998.1"/>
</dbReference>
<dbReference type="AlphaFoldDB" id="A1C852"/>